<protein>
    <submittedName>
        <fullName evidence="2">Uncharacterized protein</fullName>
    </submittedName>
</protein>
<keyword evidence="3" id="KW-1185">Reference proteome</keyword>
<reference evidence="3" key="1">
    <citation type="journal article" date="2014" name="Science">
        <title>Ancient hybridizations among the ancestral genomes of bread wheat.</title>
        <authorList>
            <consortium name="International Wheat Genome Sequencing Consortium,"/>
            <person name="Marcussen T."/>
            <person name="Sandve S.R."/>
            <person name="Heier L."/>
            <person name="Spannagl M."/>
            <person name="Pfeifer M."/>
            <person name="Jakobsen K.S."/>
            <person name="Wulff B.B."/>
            <person name="Steuernagel B."/>
            <person name="Mayer K.F."/>
            <person name="Olsen O.A."/>
        </authorList>
    </citation>
    <scope>NUCLEOTIDE SEQUENCE [LARGE SCALE GENOMIC DNA]</scope>
    <source>
        <strain evidence="3">cv. AL8/78</strain>
    </source>
</reference>
<dbReference type="Gramene" id="AET2Gv20322400.1">
    <property type="protein sequence ID" value="AET2Gv20322400.1"/>
    <property type="gene ID" value="AET2Gv20322400"/>
</dbReference>
<dbReference type="AlphaFoldDB" id="A0A453B0F5"/>
<evidence type="ECO:0000313" key="3">
    <source>
        <dbReference type="Proteomes" id="UP000015105"/>
    </source>
</evidence>
<reference evidence="2" key="5">
    <citation type="journal article" date="2021" name="G3 (Bethesda)">
        <title>Aegilops tauschii genome assembly Aet v5.0 features greater sequence contiguity and improved annotation.</title>
        <authorList>
            <person name="Wang L."/>
            <person name="Zhu T."/>
            <person name="Rodriguez J.C."/>
            <person name="Deal K.R."/>
            <person name="Dubcovsky J."/>
            <person name="McGuire P.E."/>
            <person name="Lux T."/>
            <person name="Spannagl M."/>
            <person name="Mayer K.F.X."/>
            <person name="Baldrich P."/>
            <person name="Meyers B.C."/>
            <person name="Huo N."/>
            <person name="Gu Y.Q."/>
            <person name="Zhou H."/>
            <person name="Devos K.M."/>
            <person name="Bennetzen J.L."/>
            <person name="Unver T."/>
            <person name="Budak H."/>
            <person name="Gulick P.J."/>
            <person name="Galiba G."/>
            <person name="Kalapos B."/>
            <person name="Nelson D.R."/>
            <person name="Li P."/>
            <person name="You F.M."/>
            <person name="Luo M.C."/>
            <person name="Dvorak J."/>
        </authorList>
    </citation>
    <scope>NUCLEOTIDE SEQUENCE [LARGE SCALE GENOMIC DNA]</scope>
    <source>
        <strain evidence="2">cv. AL8/78</strain>
    </source>
</reference>
<feature type="region of interest" description="Disordered" evidence="1">
    <location>
        <begin position="234"/>
        <end position="255"/>
    </location>
</feature>
<evidence type="ECO:0000313" key="2">
    <source>
        <dbReference type="EnsemblPlants" id="AET2Gv20322400.1"/>
    </source>
</evidence>
<dbReference type="Proteomes" id="UP000015105">
    <property type="component" value="Chromosome 2D"/>
</dbReference>
<feature type="compositionally biased region" description="Polar residues" evidence="1">
    <location>
        <begin position="246"/>
        <end position="255"/>
    </location>
</feature>
<reference evidence="2" key="4">
    <citation type="submission" date="2019-03" db="UniProtKB">
        <authorList>
            <consortium name="EnsemblPlants"/>
        </authorList>
    </citation>
    <scope>IDENTIFICATION</scope>
</reference>
<proteinExistence type="predicted"/>
<reference evidence="2" key="3">
    <citation type="journal article" date="2017" name="Nature">
        <title>Genome sequence of the progenitor of the wheat D genome Aegilops tauschii.</title>
        <authorList>
            <person name="Luo M.C."/>
            <person name="Gu Y.Q."/>
            <person name="Puiu D."/>
            <person name="Wang H."/>
            <person name="Twardziok S.O."/>
            <person name="Deal K.R."/>
            <person name="Huo N."/>
            <person name="Zhu T."/>
            <person name="Wang L."/>
            <person name="Wang Y."/>
            <person name="McGuire P.E."/>
            <person name="Liu S."/>
            <person name="Long H."/>
            <person name="Ramasamy R.K."/>
            <person name="Rodriguez J.C."/>
            <person name="Van S.L."/>
            <person name="Yuan L."/>
            <person name="Wang Z."/>
            <person name="Xia Z."/>
            <person name="Xiao L."/>
            <person name="Anderson O.D."/>
            <person name="Ouyang S."/>
            <person name="Liang Y."/>
            <person name="Zimin A.V."/>
            <person name="Pertea G."/>
            <person name="Qi P."/>
            <person name="Bennetzen J.L."/>
            <person name="Dai X."/>
            <person name="Dawson M.W."/>
            <person name="Muller H.G."/>
            <person name="Kugler K."/>
            <person name="Rivarola-Duarte L."/>
            <person name="Spannagl M."/>
            <person name="Mayer K.F.X."/>
            <person name="Lu F.H."/>
            <person name="Bevan M.W."/>
            <person name="Leroy P."/>
            <person name="Li P."/>
            <person name="You F.M."/>
            <person name="Sun Q."/>
            <person name="Liu Z."/>
            <person name="Lyons E."/>
            <person name="Wicker T."/>
            <person name="Salzberg S.L."/>
            <person name="Devos K.M."/>
            <person name="Dvorak J."/>
        </authorList>
    </citation>
    <scope>NUCLEOTIDE SEQUENCE [LARGE SCALE GENOMIC DNA]</scope>
    <source>
        <strain evidence="2">cv. AL8/78</strain>
    </source>
</reference>
<name>A0A453B0F5_AEGTS</name>
<sequence length="255" mass="28754">MIHFPRLFERAWGSDRLYPQALDDWCPYRAYLQKFCGRNGALLRPGPDAYRLCMEQEINLKSQWLSRRSVVSPDEIRLSDDIHRCALNLILSDGGEGSSIAMIAAACVAKETELIIERLGCDPGLLDPEESPHESTRVRELALNCMQGPHQDCSDADLLVRKAALLGITIEAGLMAQDLRDKYYDCNKSYQNRLIRRFGLEVVTQNFDGCTIAPSAHDDFRYAFVAKLVEDAEEKRRRDELVDSNDPASQEASGV</sequence>
<reference evidence="3" key="2">
    <citation type="journal article" date="2017" name="Nat. Plants">
        <title>The Aegilops tauschii genome reveals multiple impacts of transposons.</title>
        <authorList>
            <person name="Zhao G."/>
            <person name="Zou C."/>
            <person name="Li K."/>
            <person name="Wang K."/>
            <person name="Li T."/>
            <person name="Gao L."/>
            <person name="Zhang X."/>
            <person name="Wang H."/>
            <person name="Yang Z."/>
            <person name="Liu X."/>
            <person name="Jiang W."/>
            <person name="Mao L."/>
            <person name="Kong X."/>
            <person name="Jiao Y."/>
            <person name="Jia J."/>
        </authorList>
    </citation>
    <scope>NUCLEOTIDE SEQUENCE [LARGE SCALE GENOMIC DNA]</scope>
    <source>
        <strain evidence="3">cv. AL8/78</strain>
    </source>
</reference>
<dbReference type="EnsemblPlants" id="AET2Gv20322400.1">
    <property type="protein sequence ID" value="AET2Gv20322400.1"/>
    <property type="gene ID" value="AET2Gv20322400"/>
</dbReference>
<accession>A0A453B0F5</accession>
<evidence type="ECO:0000256" key="1">
    <source>
        <dbReference type="SAM" id="MobiDB-lite"/>
    </source>
</evidence>
<organism evidence="2 3">
    <name type="scientific">Aegilops tauschii subsp. strangulata</name>
    <name type="common">Goatgrass</name>
    <dbReference type="NCBI Taxonomy" id="200361"/>
    <lineage>
        <taxon>Eukaryota</taxon>
        <taxon>Viridiplantae</taxon>
        <taxon>Streptophyta</taxon>
        <taxon>Embryophyta</taxon>
        <taxon>Tracheophyta</taxon>
        <taxon>Spermatophyta</taxon>
        <taxon>Magnoliopsida</taxon>
        <taxon>Liliopsida</taxon>
        <taxon>Poales</taxon>
        <taxon>Poaceae</taxon>
        <taxon>BOP clade</taxon>
        <taxon>Pooideae</taxon>
        <taxon>Triticodae</taxon>
        <taxon>Triticeae</taxon>
        <taxon>Triticinae</taxon>
        <taxon>Aegilops</taxon>
    </lineage>
</organism>